<name>A0ACB8QQ84_9AGAM</name>
<keyword evidence="2" id="KW-1185">Reference proteome</keyword>
<proteinExistence type="predicted"/>
<evidence type="ECO:0000313" key="1">
    <source>
        <dbReference type="EMBL" id="KAI0033837.1"/>
    </source>
</evidence>
<accession>A0ACB8QQ84</accession>
<protein>
    <submittedName>
        <fullName evidence="1">Uncharacterized protein</fullName>
    </submittedName>
</protein>
<reference evidence="1" key="2">
    <citation type="journal article" date="2022" name="New Phytol.">
        <title>Evolutionary transition to the ectomycorrhizal habit in the genomes of a hyperdiverse lineage of mushroom-forming fungi.</title>
        <authorList>
            <person name="Looney B."/>
            <person name="Miyauchi S."/>
            <person name="Morin E."/>
            <person name="Drula E."/>
            <person name="Courty P.E."/>
            <person name="Kohler A."/>
            <person name="Kuo A."/>
            <person name="LaButti K."/>
            <person name="Pangilinan J."/>
            <person name="Lipzen A."/>
            <person name="Riley R."/>
            <person name="Andreopoulos W."/>
            <person name="He G."/>
            <person name="Johnson J."/>
            <person name="Nolan M."/>
            <person name="Tritt A."/>
            <person name="Barry K.W."/>
            <person name="Grigoriev I.V."/>
            <person name="Nagy L.G."/>
            <person name="Hibbett D."/>
            <person name="Henrissat B."/>
            <person name="Matheny P.B."/>
            <person name="Labbe J."/>
            <person name="Martin F.M."/>
        </authorList>
    </citation>
    <scope>NUCLEOTIDE SEQUENCE</scope>
    <source>
        <strain evidence="1">EC-137</strain>
    </source>
</reference>
<organism evidence="1 2">
    <name type="scientific">Vararia minispora EC-137</name>
    <dbReference type="NCBI Taxonomy" id="1314806"/>
    <lineage>
        <taxon>Eukaryota</taxon>
        <taxon>Fungi</taxon>
        <taxon>Dikarya</taxon>
        <taxon>Basidiomycota</taxon>
        <taxon>Agaricomycotina</taxon>
        <taxon>Agaricomycetes</taxon>
        <taxon>Russulales</taxon>
        <taxon>Lachnocladiaceae</taxon>
        <taxon>Vararia</taxon>
    </lineage>
</organism>
<sequence>MSSLVPTLGPALLGVLISTVQVVIHYFLVSWYKDHWALKVFVLWIWMLDTAHTAIEWAFEYRVSVVDFGNAATFEVTTPADDLLTLFTALSILSVHGFYVRRLWILSGKSYLLCCTVTLLAVAHFVLVLTVMALTFKFPDFLEFFHVTPFYTASLASAAATDVLIAVAMWRLLWPQRSGVRRVLDIAILICFVTLPPSNLAYLALYDVSPNLYVLSLLAMLNARKALSQTAAPSAGMTGVGLHAHDADGAKPGANANHVSSELAFKRYVEMSTETSSGGSDVRV</sequence>
<dbReference type="EMBL" id="MU273511">
    <property type="protein sequence ID" value="KAI0033837.1"/>
    <property type="molecule type" value="Genomic_DNA"/>
</dbReference>
<evidence type="ECO:0000313" key="2">
    <source>
        <dbReference type="Proteomes" id="UP000814128"/>
    </source>
</evidence>
<gene>
    <name evidence="1" type="ORF">K488DRAFT_84576</name>
</gene>
<comment type="caution">
    <text evidence="1">The sequence shown here is derived from an EMBL/GenBank/DDBJ whole genome shotgun (WGS) entry which is preliminary data.</text>
</comment>
<dbReference type="Proteomes" id="UP000814128">
    <property type="component" value="Unassembled WGS sequence"/>
</dbReference>
<reference evidence="1" key="1">
    <citation type="submission" date="2021-02" db="EMBL/GenBank/DDBJ databases">
        <authorList>
            <consortium name="DOE Joint Genome Institute"/>
            <person name="Ahrendt S."/>
            <person name="Looney B.P."/>
            <person name="Miyauchi S."/>
            <person name="Morin E."/>
            <person name="Drula E."/>
            <person name="Courty P.E."/>
            <person name="Chicoki N."/>
            <person name="Fauchery L."/>
            <person name="Kohler A."/>
            <person name="Kuo A."/>
            <person name="Labutti K."/>
            <person name="Pangilinan J."/>
            <person name="Lipzen A."/>
            <person name="Riley R."/>
            <person name="Andreopoulos W."/>
            <person name="He G."/>
            <person name="Johnson J."/>
            <person name="Barry K.W."/>
            <person name="Grigoriev I.V."/>
            <person name="Nagy L."/>
            <person name="Hibbett D."/>
            <person name="Henrissat B."/>
            <person name="Matheny P.B."/>
            <person name="Labbe J."/>
            <person name="Martin F."/>
        </authorList>
    </citation>
    <scope>NUCLEOTIDE SEQUENCE</scope>
    <source>
        <strain evidence="1">EC-137</strain>
    </source>
</reference>